<organism evidence="7 8">
    <name type="scientific">Parasphingopyxis lamellibrachiae</name>
    <dbReference type="NCBI Taxonomy" id="680125"/>
    <lineage>
        <taxon>Bacteria</taxon>
        <taxon>Pseudomonadati</taxon>
        <taxon>Pseudomonadota</taxon>
        <taxon>Alphaproteobacteria</taxon>
        <taxon>Sphingomonadales</taxon>
        <taxon>Sphingomonadaceae</taxon>
        <taxon>Parasphingopyxis</taxon>
    </lineage>
</organism>
<evidence type="ECO:0000313" key="7">
    <source>
        <dbReference type="EMBL" id="RED16331.1"/>
    </source>
</evidence>
<gene>
    <name evidence="7" type="ORF">DFR46_1353</name>
</gene>
<dbReference type="InterPro" id="IPR036250">
    <property type="entry name" value="AcylCo_DH-like_C"/>
</dbReference>
<dbReference type="PANTHER" id="PTHR43884">
    <property type="entry name" value="ACYL-COA DEHYDROGENASE"/>
    <property type="match status" value="1"/>
</dbReference>
<dbReference type="OrthoDB" id="2450120at2"/>
<sequence length="343" mass="37600">MSEHRAMLLDMVDKLFTKLVENGVRDNLSAEDFSRHWRAIEGLGLTRLLIPEQAGGFDGNWEDAGPVFKALGSYGITLPLGENILAQHWLHRLGQDIPEGIIQPAFAESRTGDVLVLRNGAGFAKAQWIFALEPDRWSLLPTGNADRSPSAKSGAVLRCNISTSVANGPLETGDRAFFSEAALMRACQIAGATETMLRITLGHALDRTQFGRPLARFQAIQHQLAMLAEENAAASCATASACQAALAGDAQFEMAAAKFRANRAATLAADIAHQVHGAIGFTREYSLRHFSQQAQAWAREFGNERHWALWLGRFALEARPDPLWNWLTARSDDVLAREQRGQS</sequence>
<keyword evidence="8" id="KW-1185">Reference proteome</keyword>
<evidence type="ECO:0000256" key="2">
    <source>
        <dbReference type="ARBA" id="ARBA00009347"/>
    </source>
</evidence>
<dbReference type="SUPFAM" id="SSF56645">
    <property type="entry name" value="Acyl-CoA dehydrogenase NM domain-like"/>
    <property type="match status" value="1"/>
</dbReference>
<dbReference type="GO" id="GO:0003995">
    <property type="term" value="F:acyl-CoA dehydrogenase activity"/>
    <property type="evidence" value="ECO:0007669"/>
    <property type="project" value="TreeGrafter"/>
</dbReference>
<comment type="similarity">
    <text evidence="2">Belongs to the acyl-CoA dehydrogenase family.</text>
</comment>
<evidence type="ECO:0000256" key="1">
    <source>
        <dbReference type="ARBA" id="ARBA00001974"/>
    </source>
</evidence>
<reference evidence="7 8" key="1">
    <citation type="submission" date="2018-07" db="EMBL/GenBank/DDBJ databases">
        <title>Genomic Encyclopedia of Type Strains, Phase IV (KMG-IV): sequencing the most valuable type-strain genomes for metagenomic binning, comparative biology and taxonomic classification.</title>
        <authorList>
            <person name="Goeker M."/>
        </authorList>
    </citation>
    <scope>NUCLEOTIDE SEQUENCE [LARGE SCALE GENOMIC DNA]</scope>
    <source>
        <strain evidence="7 8">DSM 26725</strain>
    </source>
</reference>
<keyword evidence="4" id="KW-0274">FAD</keyword>
<evidence type="ECO:0000256" key="4">
    <source>
        <dbReference type="ARBA" id="ARBA00022827"/>
    </source>
</evidence>
<feature type="domain" description="Acyl-CoA dehydrogenase/oxidase C-terminal" evidence="6">
    <location>
        <begin position="177"/>
        <end position="296"/>
    </location>
</feature>
<proteinExistence type="inferred from homology"/>
<evidence type="ECO:0000259" key="6">
    <source>
        <dbReference type="Pfam" id="PF00441"/>
    </source>
</evidence>
<evidence type="ECO:0000256" key="3">
    <source>
        <dbReference type="ARBA" id="ARBA00022630"/>
    </source>
</evidence>
<evidence type="ECO:0000256" key="5">
    <source>
        <dbReference type="ARBA" id="ARBA00023002"/>
    </source>
</evidence>
<dbReference type="Pfam" id="PF00441">
    <property type="entry name" value="Acyl-CoA_dh_1"/>
    <property type="match status" value="1"/>
</dbReference>
<accession>A0A3D9FGV8</accession>
<dbReference type="PANTHER" id="PTHR43884:SF20">
    <property type="entry name" value="ACYL-COA DEHYDROGENASE FADE28"/>
    <property type="match status" value="1"/>
</dbReference>
<dbReference type="Proteomes" id="UP000256310">
    <property type="component" value="Unassembled WGS sequence"/>
</dbReference>
<dbReference type="InterPro" id="IPR009075">
    <property type="entry name" value="AcylCo_DH/oxidase_C"/>
</dbReference>
<dbReference type="Gene3D" id="1.20.140.10">
    <property type="entry name" value="Butyryl-CoA Dehydrogenase, subunit A, domain 3"/>
    <property type="match status" value="1"/>
</dbReference>
<keyword evidence="3" id="KW-0285">Flavoprotein</keyword>
<keyword evidence="5" id="KW-0560">Oxidoreductase</keyword>
<dbReference type="GO" id="GO:0050660">
    <property type="term" value="F:flavin adenine dinucleotide binding"/>
    <property type="evidence" value="ECO:0007669"/>
    <property type="project" value="InterPro"/>
</dbReference>
<dbReference type="EMBL" id="QRDP01000004">
    <property type="protein sequence ID" value="RED16331.1"/>
    <property type="molecule type" value="Genomic_DNA"/>
</dbReference>
<evidence type="ECO:0000313" key="8">
    <source>
        <dbReference type="Proteomes" id="UP000256310"/>
    </source>
</evidence>
<name>A0A3D9FGV8_9SPHN</name>
<dbReference type="InterPro" id="IPR009100">
    <property type="entry name" value="AcylCoA_DH/oxidase_NM_dom_sf"/>
</dbReference>
<protein>
    <submittedName>
        <fullName evidence="7">Acyl-CoA dehydrogenase</fullName>
    </submittedName>
</protein>
<dbReference type="SUPFAM" id="SSF47203">
    <property type="entry name" value="Acyl-CoA dehydrogenase C-terminal domain-like"/>
    <property type="match status" value="1"/>
</dbReference>
<comment type="cofactor">
    <cofactor evidence="1">
        <name>FAD</name>
        <dbReference type="ChEBI" id="CHEBI:57692"/>
    </cofactor>
</comment>
<dbReference type="Gene3D" id="1.10.540.10">
    <property type="entry name" value="Acyl-CoA dehydrogenase/oxidase, N-terminal domain"/>
    <property type="match status" value="1"/>
</dbReference>
<comment type="caution">
    <text evidence="7">The sequence shown here is derived from an EMBL/GenBank/DDBJ whole genome shotgun (WGS) entry which is preliminary data.</text>
</comment>
<dbReference type="InterPro" id="IPR037069">
    <property type="entry name" value="AcylCoA_DH/ox_N_sf"/>
</dbReference>
<dbReference type="RefSeq" id="WP_116235748.1">
    <property type="nucleotide sequence ID" value="NZ_QRDP01000004.1"/>
</dbReference>
<dbReference type="AlphaFoldDB" id="A0A3D9FGV8"/>